<keyword evidence="4" id="KW-0732">Signal</keyword>
<organism evidence="5 6">
    <name type="scientific">Lolium multiflorum</name>
    <name type="common">Italian ryegrass</name>
    <name type="synonym">Lolium perenne subsp. multiflorum</name>
    <dbReference type="NCBI Taxonomy" id="4521"/>
    <lineage>
        <taxon>Eukaryota</taxon>
        <taxon>Viridiplantae</taxon>
        <taxon>Streptophyta</taxon>
        <taxon>Embryophyta</taxon>
        <taxon>Tracheophyta</taxon>
        <taxon>Spermatophyta</taxon>
        <taxon>Magnoliopsida</taxon>
        <taxon>Liliopsida</taxon>
        <taxon>Poales</taxon>
        <taxon>Poaceae</taxon>
        <taxon>BOP clade</taxon>
        <taxon>Pooideae</taxon>
        <taxon>Poodae</taxon>
        <taxon>Poeae</taxon>
        <taxon>Poeae Chloroplast Group 2 (Poeae type)</taxon>
        <taxon>Loliodinae</taxon>
        <taxon>Loliinae</taxon>
        <taxon>Lolium</taxon>
    </lineage>
</organism>
<evidence type="ECO:0000256" key="1">
    <source>
        <dbReference type="ARBA" id="ARBA00008668"/>
    </source>
</evidence>
<dbReference type="InterPro" id="IPR051058">
    <property type="entry name" value="GDSL_Est/Lipase"/>
</dbReference>
<reference evidence="5" key="1">
    <citation type="submission" date="2023-07" db="EMBL/GenBank/DDBJ databases">
        <title>A chromosome-level genome assembly of Lolium multiflorum.</title>
        <authorList>
            <person name="Chen Y."/>
            <person name="Copetti D."/>
            <person name="Kolliker R."/>
            <person name="Studer B."/>
        </authorList>
    </citation>
    <scope>NUCLEOTIDE SEQUENCE</scope>
    <source>
        <strain evidence="5">02402/16</strain>
        <tissue evidence="5">Leaf</tissue>
    </source>
</reference>
<dbReference type="GO" id="GO:0016788">
    <property type="term" value="F:hydrolase activity, acting on ester bonds"/>
    <property type="evidence" value="ECO:0007669"/>
    <property type="project" value="InterPro"/>
</dbReference>
<proteinExistence type="inferred from homology"/>
<accession>A0AAD8VYU4</accession>
<evidence type="ECO:0000313" key="6">
    <source>
        <dbReference type="Proteomes" id="UP001231189"/>
    </source>
</evidence>
<evidence type="ECO:0000256" key="4">
    <source>
        <dbReference type="SAM" id="SignalP"/>
    </source>
</evidence>
<dbReference type="InterPro" id="IPR036514">
    <property type="entry name" value="SGNH_hydro_sf"/>
</dbReference>
<dbReference type="EMBL" id="JAUUTY010000005">
    <property type="protein sequence ID" value="KAK1629130.1"/>
    <property type="molecule type" value="Genomic_DNA"/>
</dbReference>
<evidence type="ECO:0000256" key="2">
    <source>
        <dbReference type="ARBA" id="ARBA00022801"/>
    </source>
</evidence>
<dbReference type="GO" id="GO:0016042">
    <property type="term" value="P:lipid catabolic process"/>
    <property type="evidence" value="ECO:0007669"/>
    <property type="project" value="UniProtKB-KW"/>
</dbReference>
<keyword evidence="3" id="KW-0442">Lipid degradation</keyword>
<dbReference type="Gene3D" id="3.40.50.1110">
    <property type="entry name" value="SGNH hydrolase"/>
    <property type="match status" value="1"/>
</dbReference>
<dbReference type="AlphaFoldDB" id="A0AAD8VYU4"/>
<feature type="signal peptide" evidence="4">
    <location>
        <begin position="1"/>
        <end position="19"/>
    </location>
</feature>
<dbReference type="PANTHER" id="PTHR45648">
    <property type="entry name" value="GDSL LIPASE/ACYLHYDROLASE FAMILY PROTEIN (AFU_ORTHOLOGUE AFUA_4G14700)"/>
    <property type="match status" value="1"/>
</dbReference>
<keyword evidence="6" id="KW-1185">Reference proteome</keyword>
<comment type="caution">
    <text evidence="5">The sequence shown here is derived from an EMBL/GenBank/DDBJ whole genome shotgun (WGS) entry which is preliminary data.</text>
</comment>
<evidence type="ECO:0008006" key="7">
    <source>
        <dbReference type="Google" id="ProtNLM"/>
    </source>
</evidence>
<dbReference type="Proteomes" id="UP001231189">
    <property type="component" value="Unassembled WGS sequence"/>
</dbReference>
<evidence type="ECO:0000313" key="5">
    <source>
        <dbReference type="EMBL" id="KAK1629130.1"/>
    </source>
</evidence>
<name>A0AAD8VYU4_LOLMU</name>
<dbReference type="Pfam" id="PF00657">
    <property type="entry name" value="Lipase_GDSL"/>
    <property type="match status" value="1"/>
</dbReference>
<gene>
    <name evidence="5" type="ORF">QYE76_003445</name>
</gene>
<sequence>MALLLLFLLLGRLVASAGAGESTPATALFVLGDSTASCAATTLPVNLTLSSTFSSRCLFHSGSRRLLPDLLAAKMDLPPPPLISALNGTAAAAAKGVNFGGEEGESGGSGVFRMAAIGQQLRLAAETLQLLRLEAAAPSEGSDAVSGAVFVVSFGTDAYARLLARGSEADASAPKHGRRGFGRLLAGRVARAVQELYEAGVRRVAVLGVPPLGCAPRVMWEGLHLVDGRGCVEEANELVQGYNERVEARLDALRPQLPGADVVFCDVYKGVMEMITNPGTYGFEEARDACCGLGPFGGTIGCLTREMACSTPQRHVWWDLYSPTEAVNSLLATWAWSEPQLLVTFLRAMTGLNFIKHNRYFEVLILAKPKIQLRIMQQARTN</sequence>
<dbReference type="InterPro" id="IPR001087">
    <property type="entry name" value="GDSL"/>
</dbReference>
<protein>
    <recommendedName>
        <fullName evidence="7">GDSL esterase/lipase</fullName>
    </recommendedName>
</protein>
<dbReference type="PANTHER" id="PTHR45648:SF7">
    <property type="entry name" value="OS12G0126100 PROTEIN"/>
    <property type="match status" value="1"/>
</dbReference>
<evidence type="ECO:0000256" key="3">
    <source>
        <dbReference type="ARBA" id="ARBA00022963"/>
    </source>
</evidence>
<comment type="similarity">
    <text evidence="1">Belongs to the 'GDSL' lipolytic enzyme family.</text>
</comment>
<keyword evidence="3" id="KW-0443">Lipid metabolism</keyword>
<feature type="chain" id="PRO_5042231662" description="GDSL esterase/lipase" evidence="4">
    <location>
        <begin position="20"/>
        <end position="382"/>
    </location>
</feature>
<keyword evidence="2" id="KW-0378">Hydrolase</keyword>